<reference evidence="2" key="1">
    <citation type="submission" date="2016-10" db="EMBL/GenBank/DDBJ databases">
        <authorList>
            <person name="Varghese N."/>
            <person name="Submissions S."/>
        </authorList>
    </citation>
    <scope>NUCLEOTIDE SEQUENCE [LARGE SCALE GENOMIC DNA]</scope>
    <source>
        <strain evidence="2">DSM 25811 / CCM 8410 / LMG 26954 / E90</strain>
    </source>
</reference>
<organism evidence="1 2">
    <name type="scientific">Niabella drilacis (strain DSM 25811 / CCM 8410 / CCUG 62505 / LMG 26954 / E90)</name>
    <dbReference type="NCBI Taxonomy" id="1285928"/>
    <lineage>
        <taxon>Bacteria</taxon>
        <taxon>Pseudomonadati</taxon>
        <taxon>Bacteroidota</taxon>
        <taxon>Chitinophagia</taxon>
        <taxon>Chitinophagales</taxon>
        <taxon>Chitinophagaceae</taxon>
        <taxon>Niabella</taxon>
    </lineage>
</organism>
<dbReference type="InterPro" id="IPR011250">
    <property type="entry name" value="OMP/PagP_B-barrel"/>
</dbReference>
<evidence type="ECO:0000313" key="1">
    <source>
        <dbReference type="EMBL" id="SDD75386.1"/>
    </source>
</evidence>
<accession>A0A1G6XDR6</accession>
<sequence length="90" mass="9718">MQTAICIKASLKPYVVVAGGYEMTGTGEDKNKFSGLLIGGGLGVSCFVNKKSSVDLQLSYSHESLTSKEDKNDKFKTNQFSPTLGFTIFL</sequence>
<gene>
    <name evidence="1" type="ORF">SAMN04487894_11311</name>
</gene>
<evidence type="ECO:0000313" key="2">
    <source>
        <dbReference type="Proteomes" id="UP000198757"/>
    </source>
</evidence>
<proteinExistence type="predicted"/>
<dbReference type="EMBL" id="FMZO01000013">
    <property type="protein sequence ID" value="SDD75386.1"/>
    <property type="molecule type" value="Genomic_DNA"/>
</dbReference>
<dbReference type="AlphaFoldDB" id="A0A1G6XDR6"/>
<dbReference type="Proteomes" id="UP000198757">
    <property type="component" value="Unassembled WGS sequence"/>
</dbReference>
<protein>
    <submittedName>
        <fullName evidence="1">Outer membrane protein</fullName>
    </submittedName>
</protein>
<dbReference type="Gene3D" id="2.40.160.20">
    <property type="match status" value="1"/>
</dbReference>
<name>A0A1G6XDR6_NIADE</name>
<dbReference type="SUPFAM" id="SSF56925">
    <property type="entry name" value="OMPA-like"/>
    <property type="match status" value="1"/>
</dbReference>
<keyword evidence="2" id="KW-1185">Reference proteome</keyword>